<name>A0A5C3NU84_9APHY</name>
<keyword evidence="2" id="KW-0472">Membrane</keyword>
<accession>A0A5C3NU84</accession>
<evidence type="ECO:0000256" key="1">
    <source>
        <dbReference type="ARBA" id="ARBA00022967"/>
    </source>
</evidence>
<dbReference type="STRING" id="1314778.A0A5C3NU84"/>
<keyword evidence="2" id="KW-1133">Transmembrane helix</keyword>
<dbReference type="PANTHER" id="PTHR43520:SF32">
    <property type="entry name" value="COPPER RESISTANCE P-TYPE ATPASE (EUROFUNG)"/>
    <property type="match status" value="1"/>
</dbReference>
<gene>
    <name evidence="3" type="ORF">K466DRAFT_638237</name>
</gene>
<sequence>MPPLTAGSPTNSSWVIQRARGQEGKSVVLMAVAPASKPDAEPASFTVVAAFAISDPIWPEGLQQVGMKRPRRDFFKPLRAPWSERPLYRGHGRRRDQRRARSYCRGHRHCHRGSDVAFSSASFILVSSDLHSFLTLTDLSRTVFARVEYIFFWASVYNLIALSIAASVVYQAGDQIHTWRHCVAAPFRRVFSPFRFQSSSSIDGDLDPWSRFLAGCCASSSAESIVNCGVFDQCVRFERAQSHSTDAGYCCTCRYPPPGHMRDRQAKKKLSMTASA</sequence>
<dbReference type="Proteomes" id="UP000308197">
    <property type="component" value="Unassembled WGS sequence"/>
</dbReference>
<evidence type="ECO:0000256" key="2">
    <source>
        <dbReference type="SAM" id="Phobius"/>
    </source>
</evidence>
<organism evidence="3 4">
    <name type="scientific">Polyporus arcularius HHB13444</name>
    <dbReference type="NCBI Taxonomy" id="1314778"/>
    <lineage>
        <taxon>Eukaryota</taxon>
        <taxon>Fungi</taxon>
        <taxon>Dikarya</taxon>
        <taxon>Basidiomycota</taxon>
        <taxon>Agaricomycotina</taxon>
        <taxon>Agaricomycetes</taxon>
        <taxon>Polyporales</taxon>
        <taxon>Polyporaceae</taxon>
        <taxon>Polyporus</taxon>
    </lineage>
</organism>
<dbReference type="GO" id="GO:0016020">
    <property type="term" value="C:membrane"/>
    <property type="evidence" value="ECO:0007669"/>
    <property type="project" value="TreeGrafter"/>
</dbReference>
<feature type="transmembrane region" description="Helical" evidence="2">
    <location>
        <begin position="149"/>
        <end position="170"/>
    </location>
</feature>
<dbReference type="InterPro" id="IPR023214">
    <property type="entry name" value="HAD_sf"/>
</dbReference>
<dbReference type="InParanoid" id="A0A5C3NU84"/>
<dbReference type="PANTHER" id="PTHR43520">
    <property type="entry name" value="ATP7, ISOFORM B"/>
    <property type="match status" value="1"/>
</dbReference>
<dbReference type="AlphaFoldDB" id="A0A5C3NU84"/>
<dbReference type="EMBL" id="ML211839">
    <property type="protein sequence ID" value="TFK80137.1"/>
    <property type="molecule type" value="Genomic_DNA"/>
</dbReference>
<dbReference type="Gene3D" id="3.40.50.1000">
    <property type="entry name" value="HAD superfamily/HAD-like"/>
    <property type="match status" value="1"/>
</dbReference>
<dbReference type="GO" id="GO:0043682">
    <property type="term" value="F:P-type divalent copper transporter activity"/>
    <property type="evidence" value="ECO:0007669"/>
    <property type="project" value="TreeGrafter"/>
</dbReference>
<evidence type="ECO:0000313" key="4">
    <source>
        <dbReference type="Proteomes" id="UP000308197"/>
    </source>
</evidence>
<keyword evidence="4" id="KW-1185">Reference proteome</keyword>
<keyword evidence="2" id="KW-0812">Transmembrane</keyword>
<protein>
    <submittedName>
        <fullName evidence="3">Uncharacterized protein</fullName>
    </submittedName>
</protein>
<dbReference type="GO" id="GO:0005507">
    <property type="term" value="F:copper ion binding"/>
    <property type="evidence" value="ECO:0007669"/>
    <property type="project" value="TreeGrafter"/>
</dbReference>
<dbReference type="GO" id="GO:0055070">
    <property type="term" value="P:copper ion homeostasis"/>
    <property type="evidence" value="ECO:0007669"/>
    <property type="project" value="TreeGrafter"/>
</dbReference>
<evidence type="ECO:0000313" key="3">
    <source>
        <dbReference type="EMBL" id="TFK80137.1"/>
    </source>
</evidence>
<keyword evidence="1" id="KW-1278">Translocase</keyword>
<proteinExistence type="predicted"/>
<reference evidence="3 4" key="1">
    <citation type="journal article" date="2019" name="Nat. Ecol. Evol.">
        <title>Megaphylogeny resolves global patterns of mushroom evolution.</title>
        <authorList>
            <person name="Varga T."/>
            <person name="Krizsan K."/>
            <person name="Foldi C."/>
            <person name="Dima B."/>
            <person name="Sanchez-Garcia M."/>
            <person name="Sanchez-Ramirez S."/>
            <person name="Szollosi G.J."/>
            <person name="Szarkandi J.G."/>
            <person name="Papp V."/>
            <person name="Albert L."/>
            <person name="Andreopoulos W."/>
            <person name="Angelini C."/>
            <person name="Antonin V."/>
            <person name="Barry K.W."/>
            <person name="Bougher N.L."/>
            <person name="Buchanan P."/>
            <person name="Buyck B."/>
            <person name="Bense V."/>
            <person name="Catcheside P."/>
            <person name="Chovatia M."/>
            <person name="Cooper J."/>
            <person name="Damon W."/>
            <person name="Desjardin D."/>
            <person name="Finy P."/>
            <person name="Geml J."/>
            <person name="Haridas S."/>
            <person name="Hughes K."/>
            <person name="Justo A."/>
            <person name="Karasinski D."/>
            <person name="Kautmanova I."/>
            <person name="Kiss B."/>
            <person name="Kocsube S."/>
            <person name="Kotiranta H."/>
            <person name="LaButti K.M."/>
            <person name="Lechner B.E."/>
            <person name="Liimatainen K."/>
            <person name="Lipzen A."/>
            <person name="Lukacs Z."/>
            <person name="Mihaltcheva S."/>
            <person name="Morgado L.N."/>
            <person name="Niskanen T."/>
            <person name="Noordeloos M.E."/>
            <person name="Ohm R.A."/>
            <person name="Ortiz-Santana B."/>
            <person name="Ovrebo C."/>
            <person name="Racz N."/>
            <person name="Riley R."/>
            <person name="Savchenko A."/>
            <person name="Shiryaev A."/>
            <person name="Soop K."/>
            <person name="Spirin V."/>
            <person name="Szebenyi C."/>
            <person name="Tomsovsky M."/>
            <person name="Tulloss R.E."/>
            <person name="Uehling J."/>
            <person name="Grigoriev I.V."/>
            <person name="Vagvolgyi C."/>
            <person name="Papp T."/>
            <person name="Martin F.M."/>
            <person name="Miettinen O."/>
            <person name="Hibbett D.S."/>
            <person name="Nagy L.G."/>
        </authorList>
    </citation>
    <scope>NUCLEOTIDE SEQUENCE [LARGE SCALE GENOMIC DNA]</scope>
    <source>
        <strain evidence="3 4">HHB13444</strain>
    </source>
</reference>